<sequence>MAVHLSTIAFMPKKDKPNWPPPVPSGRYEPGLSVSQLSAQQKNALWLHLKSQHPKKAREITEIMNDPIVSSLIKTFDGSLVIEREFVPESLLSLLE</sequence>
<dbReference type="AlphaFoldDB" id="A0AA37W6B5"/>
<reference evidence="1" key="1">
    <citation type="journal article" date="2014" name="Int. J. Syst. Evol. Microbiol.">
        <title>Complete genome sequence of Corynebacterium casei LMG S-19264T (=DSM 44701T), isolated from a smear-ripened cheese.</title>
        <authorList>
            <consortium name="US DOE Joint Genome Institute (JGI-PGF)"/>
            <person name="Walter F."/>
            <person name="Albersmeier A."/>
            <person name="Kalinowski J."/>
            <person name="Ruckert C."/>
        </authorList>
    </citation>
    <scope>NUCLEOTIDE SEQUENCE</scope>
    <source>
        <strain evidence="1">NBRC 110071</strain>
    </source>
</reference>
<evidence type="ECO:0000313" key="1">
    <source>
        <dbReference type="EMBL" id="GLQ31450.1"/>
    </source>
</evidence>
<keyword evidence="2" id="KW-1185">Reference proteome</keyword>
<protein>
    <submittedName>
        <fullName evidence="1">Uncharacterized protein</fullName>
    </submittedName>
</protein>
<accession>A0AA37W6B5</accession>
<proteinExistence type="predicted"/>
<comment type="caution">
    <text evidence="1">The sequence shown here is derived from an EMBL/GenBank/DDBJ whole genome shotgun (WGS) entry which is preliminary data.</text>
</comment>
<organism evidence="1 2">
    <name type="scientific">Litoribrevibacter albus</name>
    <dbReference type="NCBI Taxonomy" id="1473156"/>
    <lineage>
        <taxon>Bacteria</taxon>
        <taxon>Pseudomonadati</taxon>
        <taxon>Pseudomonadota</taxon>
        <taxon>Gammaproteobacteria</taxon>
        <taxon>Oceanospirillales</taxon>
        <taxon>Oceanospirillaceae</taxon>
        <taxon>Litoribrevibacter</taxon>
    </lineage>
</organism>
<evidence type="ECO:0000313" key="2">
    <source>
        <dbReference type="Proteomes" id="UP001161389"/>
    </source>
</evidence>
<dbReference type="Proteomes" id="UP001161389">
    <property type="component" value="Unassembled WGS sequence"/>
</dbReference>
<dbReference type="EMBL" id="BSNM01000013">
    <property type="protein sequence ID" value="GLQ31450.1"/>
    <property type="molecule type" value="Genomic_DNA"/>
</dbReference>
<gene>
    <name evidence="1" type="ORF">GCM10007876_19290</name>
</gene>
<reference evidence="1" key="2">
    <citation type="submission" date="2023-01" db="EMBL/GenBank/DDBJ databases">
        <title>Draft genome sequence of Litoribrevibacter albus strain NBRC 110071.</title>
        <authorList>
            <person name="Sun Q."/>
            <person name="Mori K."/>
        </authorList>
    </citation>
    <scope>NUCLEOTIDE SEQUENCE</scope>
    <source>
        <strain evidence="1">NBRC 110071</strain>
    </source>
</reference>
<name>A0AA37W6B5_9GAMM</name>